<keyword evidence="11" id="KW-0408">Iron</keyword>
<evidence type="ECO:0000256" key="6">
    <source>
        <dbReference type="ARBA" id="ARBA00022490"/>
    </source>
</evidence>
<dbReference type="PROSITE" id="PS51387">
    <property type="entry name" value="FAD_PCMH"/>
    <property type="match status" value="1"/>
</dbReference>
<dbReference type="InterPro" id="IPR007785">
    <property type="entry name" value="Anamorsin"/>
</dbReference>
<name>A0AAV6P2R2_9ROSI</name>
<dbReference type="InterPro" id="IPR006094">
    <property type="entry name" value="Oxid_FAD_bind_N"/>
</dbReference>
<evidence type="ECO:0000313" key="19">
    <source>
        <dbReference type="Proteomes" id="UP000685013"/>
    </source>
</evidence>
<keyword evidence="9 16" id="KW-1133">Transmembrane helix</keyword>
<dbReference type="GO" id="GO:0016020">
    <property type="term" value="C:membrane"/>
    <property type="evidence" value="ECO:0007669"/>
    <property type="project" value="UniProtKB-SubCell"/>
</dbReference>
<dbReference type="InterPro" id="IPR040165">
    <property type="entry name" value="Diminuto-like"/>
</dbReference>
<dbReference type="GO" id="GO:0051539">
    <property type="term" value="F:4 iron, 4 sulfur cluster binding"/>
    <property type="evidence" value="ECO:0007669"/>
    <property type="project" value="UniProtKB-KW"/>
</dbReference>
<dbReference type="Pfam" id="PF05093">
    <property type="entry name" value="CIAPIN1"/>
    <property type="match status" value="1"/>
</dbReference>
<dbReference type="InterPro" id="IPR016166">
    <property type="entry name" value="FAD-bd_PCMH"/>
</dbReference>
<reference evidence="18 19" key="1">
    <citation type="journal article" date="2021" name="Hortic Res">
        <title>The domestication of Cucurbita argyrosperma as revealed by the genome of its wild relative.</title>
        <authorList>
            <person name="Barrera-Redondo J."/>
            <person name="Sanchez-de la Vega G."/>
            <person name="Aguirre-Liguori J.A."/>
            <person name="Castellanos-Morales G."/>
            <person name="Gutierrez-Guerrero Y.T."/>
            <person name="Aguirre-Dugua X."/>
            <person name="Aguirre-Planter E."/>
            <person name="Tenaillon M.I."/>
            <person name="Lira-Saade R."/>
            <person name="Eguiarte L.E."/>
        </authorList>
    </citation>
    <scope>NUCLEOTIDE SEQUENCE [LARGE SCALE GENOMIC DNA]</scope>
    <source>
        <strain evidence="18">JBR-2021</strain>
    </source>
</reference>
<dbReference type="GO" id="GO:0046872">
    <property type="term" value="F:metal ion binding"/>
    <property type="evidence" value="ECO:0007669"/>
    <property type="project" value="UniProtKB-KW"/>
</dbReference>
<evidence type="ECO:0000256" key="2">
    <source>
        <dbReference type="ARBA" id="ARBA00004167"/>
    </source>
</evidence>
<keyword evidence="6" id="KW-0963">Cytoplasm</keyword>
<keyword evidence="19" id="KW-1185">Reference proteome</keyword>
<evidence type="ECO:0000256" key="14">
    <source>
        <dbReference type="ARBA" id="ARBA00023136"/>
    </source>
</evidence>
<dbReference type="PANTHER" id="PTHR10801:SF0">
    <property type="entry name" value="DELTA(24)-STEROL REDUCTASE"/>
    <property type="match status" value="1"/>
</dbReference>
<evidence type="ECO:0000256" key="12">
    <source>
        <dbReference type="ARBA" id="ARBA00023014"/>
    </source>
</evidence>
<dbReference type="GO" id="GO:0071949">
    <property type="term" value="F:FAD binding"/>
    <property type="evidence" value="ECO:0007669"/>
    <property type="project" value="InterPro"/>
</dbReference>
<dbReference type="PANTHER" id="PTHR10801">
    <property type="entry name" value="24-DEHYDROCHOLESTEROL REDUCTASE"/>
    <property type="match status" value="1"/>
</dbReference>
<evidence type="ECO:0000256" key="15">
    <source>
        <dbReference type="SAM" id="MobiDB-lite"/>
    </source>
</evidence>
<dbReference type="GO" id="GO:0050614">
    <property type="term" value="F:Delta24-sterol reductase activity"/>
    <property type="evidence" value="ECO:0007669"/>
    <property type="project" value="UniProtKB-EC"/>
</dbReference>
<evidence type="ECO:0000256" key="4">
    <source>
        <dbReference type="ARBA" id="ARBA00012405"/>
    </source>
</evidence>
<dbReference type="AlphaFoldDB" id="A0AAV6P2R2"/>
<dbReference type="InterPro" id="IPR046408">
    <property type="entry name" value="CIAPIN1"/>
</dbReference>
<keyword evidence="13" id="KW-0496">Mitochondrion</keyword>
<keyword evidence="5" id="KW-0004">4Fe-4S</keyword>
<evidence type="ECO:0000256" key="1">
    <source>
        <dbReference type="ARBA" id="ARBA00001966"/>
    </source>
</evidence>
<organism evidence="18 19">
    <name type="scientific">Cucurbita argyrosperma subsp. sororia</name>
    <dbReference type="NCBI Taxonomy" id="37648"/>
    <lineage>
        <taxon>Eukaryota</taxon>
        <taxon>Viridiplantae</taxon>
        <taxon>Streptophyta</taxon>
        <taxon>Embryophyta</taxon>
        <taxon>Tracheophyta</taxon>
        <taxon>Spermatophyta</taxon>
        <taxon>Magnoliopsida</taxon>
        <taxon>eudicotyledons</taxon>
        <taxon>Gunneridae</taxon>
        <taxon>Pentapetalae</taxon>
        <taxon>rosids</taxon>
        <taxon>fabids</taxon>
        <taxon>Cucurbitales</taxon>
        <taxon>Cucurbitaceae</taxon>
        <taxon>Cucurbiteae</taxon>
        <taxon>Cucurbita</taxon>
    </lineage>
</organism>
<dbReference type="Pfam" id="PF01565">
    <property type="entry name" value="FAD_binding_4"/>
    <property type="match status" value="1"/>
</dbReference>
<dbReference type="HAMAP" id="MF_03115">
    <property type="entry name" value="Anamorsin"/>
    <property type="match status" value="1"/>
</dbReference>
<accession>A0AAV6P2R2</accession>
<keyword evidence="7 16" id="KW-0812">Transmembrane</keyword>
<proteinExistence type="inferred from homology"/>
<dbReference type="GO" id="GO:0008202">
    <property type="term" value="P:steroid metabolic process"/>
    <property type="evidence" value="ECO:0007669"/>
    <property type="project" value="TreeGrafter"/>
</dbReference>
<evidence type="ECO:0000256" key="5">
    <source>
        <dbReference type="ARBA" id="ARBA00022485"/>
    </source>
</evidence>
<feature type="transmembrane region" description="Helical" evidence="16">
    <location>
        <begin position="21"/>
        <end position="42"/>
    </location>
</feature>
<gene>
    <name evidence="18" type="primary">DIM</name>
    <name evidence="18" type="ORF">SDJN03_00252</name>
</gene>
<protein>
    <recommendedName>
        <fullName evidence="4">Delta(24)-sterol reductase</fullName>
        <ecNumber evidence="4">1.3.1.72</ecNumber>
    </recommendedName>
</protein>
<evidence type="ECO:0000256" key="13">
    <source>
        <dbReference type="ARBA" id="ARBA00023128"/>
    </source>
</evidence>
<dbReference type="Pfam" id="PF20922">
    <property type="entry name" value="Anamorsin_N"/>
    <property type="match status" value="1"/>
</dbReference>
<evidence type="ECO:0000256" key="3">
    <source>
        <dbReference type="ARBA" id="ARBA00004496"/>
    </source>
</evidence>
<comment type="caution">
    <text evidence="18">The sequence shown here is derived from an EMBL/GenBank/DDBJ whole genome shotgun (WGS) entry which is preliminary data.</text>
</comment>
<evidence type="ECO:0000313" key="18">
    <source>
        <dbReference type="EMBL" id="KAG6606910.1"/>
    </source>
</evidence>
<evidence type="ECO:0000256" key="11">
    <source>
        <dbReference type="ARBA" id="ARBA00023004"/>
    </source>
</evidence>
<keyword evidence="8" id="KW-0479">Metal-binding</keyword>
<evidence type="ECO:0000256" key="7">
    <source>
        <dbReference type="ARBA" id="ARBA00022692"/>
    </source>
</evidence>
<keyword evidence="10" id="KW-0560">Oxidoreductase</keyword>
<dbReference type="GO" id="GO:0016226">
    <property type="term" value="P:iron-sulfur cluster assembly"/>
    <property type="evidence" value="ECO:0007669"/>
    <property type="project" value="InterPro"/>
</dbReference>
<dbReference type="CDD" id="cd02440">
    <property type="entry name" value="AdoMet_MTases"/>
    <property type="match status" value="1"/>
</dbReference>
<evidence type="ECO:0000256" key="8">
    <source>
        <dbReference type="ARBA" id="ARBA00022723"/>
    </source>
</evidence>
<dbReference type="EC" id="1.3.1.72" evidence="4"/>
<evidence type="ECO:0000256" key="9">
    <source>
        <dbReference type="ARBA" id="ARBA00022989"/>
    </source>
</evidence>
<dbReference type="FunFam" id="3.30.465.10:FF:000077">
    <property type="entry name" value="delta(24)-sterol reductase"/>
    <property type="match status" value="1"/>
</dbReference>
<dbReference type="InterPro" id="IPR049011">
    <property type="entry name" value="Anamorsin_N_metazoan"/>
</dbReference>
<feature type="non-terminal residue" evidence="18">
    <location>
        <position position="1"/>
    </location>
</feature>
<keyword evidence="12" id="KW-0411">Iron-sulfur</keyword>
<evidence type="ECO:0000256" key="10">
    <source>
        <dbReference type="ARBA" id="ARBA00023002"/>
    </source>
</evidence>
<dbReference type="EMBL" id="JAGKQH010000001">
    <property type="protein sequence ID" value="KAG6606910.1"/>
    <property type="molecule type" value="Genomic_DNA"/>
</dbReference>
<dbReference type="GO" id="GO:0005737">
    <property type="term" value="C:cytoplasm"/>
    <property type="evidence" value="ECO:0007669"/>
    <property type="project" value="UniProtKB-SubCell"/>
</dbReference>
<evidence type="ECO:0000259" key="17">
    <source>
        <dbReference type="PROSITE" id="PS51387"/>
    </source>
</evidence>
<feature type="region of interest" description="Disordered" evidence="15">
    <location>
        <begin position="546"/>
        <end position="581"/>
    </location>
</feature>
<feature type="domain" description="FAD-binding PCMH-type" evidence="17">
    <location>
        <begin position="52"/>
        <end position="231"/>
    </location>
</feature>
<keyword evidence="14 16" id="KW-0472">Membrane</keyword>
<dbReference type="Proteomes" id="UP000685013">
    <property type="component" value="Chromosome 1"/>
</dbReference>
<sequence>MSDVEASKPQKRKKGWVDFLVNFRWILVIFVVLPFSFSFYFMQYLGDKRSERKSYKQRQIEHEENVQKVVERLKERNPSKDGLVCTARKPWLAVGMRNVDYKRARHFEVDLSAFRNILDIDKERMIAKVEPHVNMGQISRATIPMNLSLAVVAELDDLTVGGLINGYGIEGSSHIYGLFSDTVVAYEIVLADGRVVRATKDNEYSDLFYAIPWSQGTLGFLVSAEIKLIHIKEYMKLTYTPAKGNLQEIGQAYMDSFTPRDLDQDNPEKVPDFVETMIYSPTEAVCMTGRYASREEAKKKGNVINSIGWWFKPWFYQHAQKALKKGEFVEYIPTREYYHRHTRSLYWEGKLILPFADQWWFRFLMGWMMPPKVSLLKATQGEAIRNYYHEMHIVQDMLVPLRRIGDTLEWIHKEMEVYPLWLCPHRLFKPPMKTMVTPEPGFELQLKQGDTPYAQMYTDIGVYYAPGAVLRGEVYDGVKAVKNMGNWLIEIHGFQPQHSVTEMTEEEFWKMFEPELYEVCRKKYGAIGTFMHVYYKCKKGRKTEKEVQEAERAQPETAYADIEQPAESSRPPPARHFSSSSFPDTTMKSVLAITDDTVLATSVIVNALQELGNGDVANYDSQIITQAFSLNKLPLGASSMDVVISICRSAFPSDQMLEEISRVLKPGGVIFIHKTSQSVAVEKDESPALVRRLLIAGFLEAQVTEKKIVSPSEVENLVIKAKKPSWAIGSSFSIKKPAKILPKIQIDDDSDLIDEDSLLTEEDLKKPQLPLVGDCEVGSTRKACKNCSCGRAEAEEKVEKLGLTSDLLENPQSACGNCGLGDAFRCSTCPYKGLPAFKLGEKVSLSGNFLAADI</sequence>
<comment type="subcellular location">
    <subcellularLocation>
        <location evidence="3">Cytoplasm</location>
    </subcellularLocation>
    <subcellularLocation>
        <location evidence="2">Membrane</location>
        <topology evidence="2">Single-pass membrane protein</topology>
    </subcellularLocation>
</comment>
<evidence type="ECO:0000256" key="16">
    <source>
        <dbReference type="SAM" id="Phobius"/>
    </source>
</evidence>
<comment type="cofactor">
    <cofactor evidence="1">
        <name>[4Fe-4S] cluster</name>
        <dbReference type="ChEBI" id="CHEBI:49883"/>
    </cofactor>
</comment>